<evidence type="ECO:0000256" key="7">
    <source>
        <dbReference type="ARBA" id="ARBA00023065"/>
    </source>
</evidence>
<dbReference type="AlphaFoldDB" id="A0AAW2W413"/>
<evidence type="ECO:0000256" key="8">
    <source>
        <dbReference type="ARBA" id="ARBA00023136"/>
    </source>
</evidence>
<evidence type="ECO:0000313" key="12">
    <source>
        <dbReference type="EMBL" id="KAL0434880.1"/>
    </source>
</evidence>
<feature type="transmembrane region" description="Helical" evidence="10">
    <location>
        <begin position="30"/>
        <end position="49"/>
    </location>
</feature>
<feature type="domain" description="Cation/H+ exchanger transmembrane" evidence="11">
    <location>
        <begin position="44"/>
        <end position="273"/>
    </location>
</feature>
<organism evidence="12">
    <name type="scientific">Sesamum radiatum</name>
    <name type="common">Black benniseed</name>
    <dbReference type="NCBI Taxonomy" id="300843"/>
    <lineage>
        <taxon>Eukaryota</taxon>
        <taxon>Viridiplantae</taxon>
        <taxon>Streptophyta</taxon>
        <taxon>Embryophyta</taxon>
        <taxon>Tracheophyta</taxon>
        <taxon>Spermatophyta</taxon>
        <taxon>Magnoliopsida</taxon>
        <taxon>eudicotyledons</taxon>
        <taxon>Gunneridae</taxon>
        <taxon>Pentapetalae</taxon>
        <taxon>asterids</taxon>
        <taxon>lamiids</taxon>
        <taxon>Lamiales</taxon>
        <taxon>Pedaliaceae</taxon>
        <taxon>Sesamum</taxon>
    </lineage>
</organism>
<keyword evidence="3" id="KW-0633">Potassium transport</keyword>
<comment type="similarity">
    <text evidence="9">Belongs to the monovalent cation:proton antiporter 2 (CPA2) transporter (TC 2.A.37) family. CHX (TC 2.A.37.4) subfamily.</text>
</comment>
<feature type="transmembrane region" description="Helical" evidence="10">
    <location>
        <begin position="128"/>
        <end position="148"/>
    </location>
</feature>
<evidence type="ECO:0000256" key="10">
    <source>
        <dbReference type="SAM" id="Phobius"/>
    </source>
</evidence>
<dbReference type="GO" id="GO:0006813">
    <property type="term" value="P:potassium ion transport"/>
    <property type="evidence" value="ECO:0007669"/>
    <property type="project" value="UniProtKB-KW"/>
</dbReference>
<feature type="transmembrane region" description="Helical" evidence="10">
    <location>
        <begin position="98"/>
        <end position="116"/>
    </location>
</feature>
<dbReference type="PANTHER" id="PTHR32468">
    <property type="entry name" value="CATION/H + ANTIPORTER"/>
    <property type="match status" value="1"/>
</dbReference>
<evidence type="ECO:0000256" key="6">
    <source>
        <dbReference type="ARBA" id="ARBA00022989"/>
    </source>
</evidence>
<dbReference type="EMBL" id="JACGWJ010000002">
    <property type="protein sequence ID" value="KAL0434880.1"/>
    <property type="molecule type" value="Genomic_DNA"/>
</dbReference>
<comment type="subcellular location">
    <subcellularLocation>
        <location evidence="1">Membrane</location>
        <topology evidence="1">Multi-pass membrane protein</topology>
    </subcellularLocation>
</comment>
<reference evidence="12" key="2">
    <citation type="journal article" date="2024" name="Plant">
        <title>Genomic evolution and insights into agronomic trait innovations of Sesamum species.</title>
        <authorList>
            <person name="Miao H."/>
            <person name="Wang L."/>
            <person name="Qu L."/>
            <person name="Liu H."/>
            <person name="Sun Y."/>
            <person name="Le M."/>
            <person name="Wang Q."/>
            <person name="Wei S."/>
            <person name="Zheng Y."/>
            <person name="Lin W."/>
            <person name="Duan Y."/>
            <person name="Cao H."/>
            <person name="Xiong S."/>
            <person name="Wang X."/>
            <person name="Wei L."/>
            <person name="Li C."/>
            <person name="Ma Q."/>
            <person name="Ju M."/>
            <person name="Zhao R."/>
            <person name="Li G."/>
            <person name="Mu C."/>
            <person name="Tian Q."/>
            <person name="Mei H."/>
            <person name="Zhang T."/>
            <person name="Gao T."/>
            <person name="Zhang H."/>
        </authorList>
    </citation>
    <scope>NUCLEOTIDE SEQUENCE</scope>
    <source>
        <strain evidence="12">G02</strain>
    </source>
</reference>
<dbReference type="GO" id="GO:1902600">
    <property type="term" value="P:proton transmembrane transport"/>
    <property type="evidence" value="ECO:0007669"/>
    <property type="project" value="InterPro"/>
</dbReference>
<keyword evidence="6 10" id="KW-1133">Transmembrane helix</keyword>
<feature type="transmembrane region" description="Helical" evidence="10">
    <location>
        <begin position="160"/>
        <end position="181"/>
    </location>
</feature>
<keyword evidence="2" id="KW-0813">Transport</keyword>
<dbReference type="InterPro" id="IPR006153">
    <property type="entry name" value="Cation/H_exchanger_TM"/>
</dbReference>
<dbReference type="PANTHER" id="PTHR32468:SF109">
    <property type="entry name" value="CATION_H(+) ANTIPORTER 24-RELATED"/>
    <property type="match status" value="1"/>
</dbReference>
<evidence type="ECO:0000256" key="4">
    <source>
        <dbReference type="ARBA" id="ARBA00022692"/>
    </source>
</evidence>
<dbReference type="GO" id="GO:0015297">
    <property type="term" value="F:antiporter activity"/>
    <property type="evidence" value="ECO:0007669"/>
    <property type="project" value="InterPro"/>
</dbReference>
<name>A0AAW2W413_SESRA</name>
<dbReference type="Pfam" id="PF00999">
    <property type="entry name" value="Na_H_Exchanger"/>
    <property type="match status" value="1"/>
</dbReference>
<evidence type="ECO:0000256" key="1">
    <source>
        <dbReference type="ARBA" id="ARBA00004141"/>
    </source>
</evidence>
<dbReference type="GO" id="GO:0006885">
    <property type="term" value="P:regulation of pH"/>
    <property type="evidence" value="ECO:0007669"/>
    <property type="project" value="TreeGrafter"/>
</dbReference>
<dbReference type="GO" id="GO:0012505">
    <property type="term" value="C:endomembrane system"/>
    <property type="evidence" value="ECO:0007669"/>
    <property type="project" value="TreeGrafter"/>
</dbReference>
<comment type="caution">
    <text evidence="12">The sequence shown here is derived from an EMBL/GenBank/DDBJ whole genome shotgun (WGS) entry which is preliminary data.</text>
</comment>
<feature type="transmembrane region" description="Helical" evidence="10">
    <location>
        <begin position="193"/>
        <end position="212"/>
    </location>
</feature>
<proteinExistence type="inferred from homology"/>
<dbReference type="InterPro" id="IPR050794">
    <property type="entry name" value="CPA2_transporter"/>
</dbReference>
<accession>A0AAW2W413</accession>
<keyword evidence="4 10" id="KW-0812">Transmembrane</keyword>
<feature type="transmembrane region" description="Helical" evidence="10">
    <location>
        <begin position="224"/>
        <end position="244"/>
    </location>
</feature>
<dbReference type="InterPro" id="IPR038770">
    <property type="entry name" value="Na+/solute_symporter_sf"/>
</dbReference>
<dbReference type="Gene3D" id="1.20.1530.20">
    <property type="match status" value="1"/>
</dbReference>
<evidence type="ECO:0000256" key="2">
    <source>
        <dbReference type="ARBA" id="ARBA00022448"/>
    </source>
</evidence>
<sequence length="276" mass="30583">MAIKQNVVICRAIANDHAFGIFYGQNPLKYSFPLLLLELSSIIIISHVLRFLLKPLRQPKVVSEIIGGIILGPSVLSRSKKFHSYMFPDNADYVIKNLGVMGFMYFLFMAGVKMDLSVLRRVDKKHWYIALVGVLVPLIGSLSIALMVRKSLDKELSKVSSIWGVTSSLAITAFPVLYSIVKELNLVSSEIGRMALSSAVISDVIGITGIIIFEATKQGEHKPIAALLYLISLVVFMASIMGGVRQAMLWIVRTTPEGKPVDQIYVVAILLSWIFR</sequence>
<keyword evidence="5" id="KW-0630">Potassium</keyword>
<evidence type="ECO:0000256" key="9">
    <source>
        <dbReference type="ARBA" id="ARBA00038341"/>
    </source>
</evidence>
<reference evidence="12" key="1">
    <citation type="submission" date="2020-06" db="EMBL/GenBank/DDBJ databases">
        <authorList>
            <person name="Li T."/>
            <person name="Hu X."/>
            <person name="Zhang T."/>
            <person name="Song X."/>
            <person name="Zhang H."/>
            <person name="Dai N."/>
            <person name="Sheng W."/>
            <person name="Hou X."/>
            <person name="Wei L."/>
        </authorList>
    </citation>
    <scope>NUCLEOTIDE SEQUENCE</scope>
    <source>
        <strain evidence="12">G02</strain>
        <tissue evidence="12">Leaf</tissue>
    </source>
</reference>
<protein>
    <submittedName>
        <fullName evidence="12">Cation/H(+) antiporter 24</fullName>
    </submittedName>
</protein>
<evidence type="ECO:0000256" key="3">
    <source>
        <dbReference type="ARBA" id="ARBA00022538"/>
    </source>
</evidence>
<evidence type="ECO:0000256" key="5">
    <source>
        <dbReference type="ARBA" id="ARBA00022958"/>
    </source>
</evidence>
<dbReference type="GO" id="GO:0016020">
    <property type="term" value="C:membrane"/>
    <property type="evidence" value="ECO:0007669"/>
    <property type="project" value="UniProtKB-SubCell"/>
</dbReference>
<keyword evidence="8 10" id="KW-0472">Membrane</keyword>
<gene>
    <name evidence="12" type="ORF">Sradi_0195900</name>
</gene>
<evidence type="ECO:0000259" key="11">
    <source>
        <dbReference type="Pfam" id="PF00999"/>
    </source>
</evidence>
<keyword evidence="7" id="KW-0406">Ion transport</keyword>